<accession>A0A2A5W8H5</accession>
<dbReference type="InterPro" id="IPR010290">
    <property type="entry name" value="TM_effector"/>
</dbReference>
<dbReference type="EMBL" id="NTJZ01000013">
    <property type="protein sequence ID" value="PDH32789.1"/>
    <property type="molecule type" value="Genomic_DNA"/>
</dbReference>
<evidence type="ECO:0000256" key="4">
    <source>
        <dbReference type="ARBA" id="ARBA00022692"/>
    </source>
</evidence>
<evidence type="ECO:0008006" key="10">
    <source>
        <dbReference type="Google" id="ProtNLM"/>
    </source>
</evidence>
<feature type="transmembrane region" description="Helical" evidence="7">
    <location>
        <begin position="79"/>
        <end position="98"/>
    </location>
</feature>
<dbReference type="GO" id="GO:0005886">
    <property type="term" value="C:plasma membrane"/>
    <property type="evidence" value="ECO:0007669"/>
    <property type="project" value="UniProtKB-SubCell"/>
</dbReference>
<evidence type="ECO:0000256" key="6">
    <source>
        <dbReference type="ARBA" id="ARBA00023136"/>
    </source>
</evidence>
<evidence type="ECO:0000256" key="2">
    <source>
        <dbReference type="ARBA" id="ARBA00022448"/>
    </source>
</evidence>
<organism evidence="8 9">
    <name type="scientific">OM182 bacterium MED-G28</name>
    <dbReference type="NCBI Taxonomy" id="1986256"/>
    <lineage>
        <taxon>Bacteria</taxon>
        <taxon>Pseudomonadati</taxon>
        <taxon>Pseudomonadota</taxon>
        <taxon>Gammaproteobacteria</taxon>
        <taxon>OMG group</taxon>
        <taxon>OM182 clade</taxon>
    </lineage>
</organism>
<protein>
    <recommendedName>
        <fullName evidence="10">Major facilitator superfamily (MFS) profile domain-containing protein</fullName>
    </recommendedName>
</protein>
<reference evidence="8 9" key="1">
    <citation type="submission" date="2017-08" db="EMBL/GenBank/DDBJ databases">
        <title>Fine stratification of microbial communities through a metagenomic profile of the photic zone.</title>
        <authorList>
            <person name="Haro-Moreno J.M."/>
            <person name="Lopez-Perez M."/>
            <person name="De La Torre J."/>
            <person name="Picazo A."/>
            <person name="Camacho A."/>
            <person name="Rodriguez-Valera F."/>
        </authorList>
    </citation>
    <scope>NUCLEOTIDE SEQUENCE [LARGE SCALE GENOMIC DNA]</scope>
    <source>
        <strain evidence="8">MED-G28</strain>
    </source>
</reference>
<dbReference type="SUPFAM" id="SSF103473">
    <property type="entry name" value="MFS general substrate transporter"/>
    <property type="match status" value="1"/>
</dbReference>
<gene>
    <name evidence="8" type="ORF">CNF02_11040</name>
</gene>
<dbReference type="PANTHER" id="PTHR23513:SF6">
    <property type="entry name" value="MAJOR FACILITATOR SUPERFAMILY ASSOCIATED DOMAIN-CONTAINING PROTEIN"/>
    <property type="match status" value="1"/>
</dbReference>
<dbReference type="Proteomes" id="UP000219329">
    <property type="component" value="Unassembled WGS sequence"/>
</dbReference>
<feature type="transmembrane region" description="Helical" evidence="7">
    <location>
        <begin position="48"/>
        <end position="67"/>
    </location>
</feature>
<proteinExistence type="predicted"/>
<feature type="transmembrane region" description="Helical" evidence="7">
    <location>
        <begin position="253"/>
        <end position="274"/>
    </location>
</feature>
<keyword evidence="6 7" id="KW-0472">Membrane</keyword>
<dbReference type="Gene3D" id="1.20.1250.20">
    <property type="entry name" value="MFS general substrate transporter like domains"/>
    <property type="match status" value="2"/>
</dbReference>
<feature type="transmembrane region" description="Helical" evidence="7">
    <location>
        <begin position="373"/>
        <end position="393"/>
    </location>
</feature>
<dbReference type="Pfam" id="PF05977">
    <property type="entry name" value="MFS_3"/>
    <property type="match status" value="1"/>
</dbReference>
<evidence type="ECO:0000256" key="1">
    <source>
        <dbReference type="ARBA" id="ARBA00004651"/>
    </source>
</evidence>
<feature type="transmembrane region" description="Helical" evidence="7">
    <location>
        <begin position="167"/>
        <end position="189"/>
    </location>
</feature>
<feature type="transmembrane region" description="Helical" evidence="7">
    <location>
        <begin position="104"/>
        <end position="121"/>
    </location>
</feature>
<feature type="transmembrane region" description="Helical" evidence="7">
    <location>
        <begin position="141"/>
        <end position="161"/>
    </location>
</feature>
<evidence type="ECO:0000256" key="7">
    <source>
        <dbReference type="SAM" id="Phobius"/>
    </source>
</evidence>
<keyword evidence="3" id="KW-1003">Cell membrane</keyword>
<comment type="caution">
    <text evidence="8">The sequence shown here is derived from an EMBL/GenBank/DDBJ whole genome shotgun (WGS) entry which is preliminary data.</text>
</comment>
<keyword evidence="4 7" id="KW-0812">Transmembrane</keyword>
<feature type="transmembrane region" description="Helical" evidence="7">
    <location>
        <begin position="21"/>
        <end position="42"/>
    </location>
</feature>
<evidence type="ECO:0000313" key="8">
    <source>
        <dbReference type="EMBL" id="PDH32789.1"/>
    </source>
</evidence>
<dbReference type="AlphaFoldDB" id="A0A2A5W8H5"/>
<evidence type="ECO:0000256" key="3">
    <source>
        <dbReference type="ARBA" id="ARBA00022475"/>
    </source>
</evidence>
<feature type="transmembrane region" description="Helical" evidence="7">
    <location>
        <begin position="344"/>
        <end position="367"/>
    </location>
</feature>
<name>A0A2A5W8H5_9GAMM</name>
<dbReference type="InterPro" id="IPR036259">
    <property type="entry name" value="MFS_trans_sf"/>
</dbReference>
<sequence>MNPKRGIWQQQEFRLYLGSTAFAGIAFAMQQLLLSWILIGILELPATQVGMIQAAVGIPGLFVMLLGGARADDRDPRLLLIRVYSYAPLLPLFLIVIISFGQLTIWSVLIWGLGVSFCVSYSSPAQQAILNRIASSDVQKAVSAATAIAFSVQMLGLGIAGTMDELGLIPVLCFQGVCLGLGAVSIRLLEPQPPTNTNSESTYSNIIAGLKAIYHQKVIMQTLLINFVSSIFNAGAFMTVFPFIVKRIYEGDALLLSFLMIVFYGGATASNFIMIRVMPLVRTGRIFLIMQLTRMLILGVMWIQPSFWIFTLAAVAWGLNMGVTTTLARTIVQESAGEEYRARIMSVYSLGLIGSAPIGALLLGWIIESFGTLNGLIPAMMISIVLFIYGVLFSDVYKYHSPH</sequence>
<comment type="subcellular location">
    <subcellularLocation>
        <location evidence="1">Cell membrane</location>
        <topology evidence="1">Multi-pass membrane protein</topology>
    </subcellularLocation>
</comment>
<evidence type="ECO:0000313" key="9">
    <source>
        <dbReference type="Proteomes" id="UP000219329"/>
    </source>
</evidence>
<dbReference type="PANTHER" id="PTHR23513">
    <property type="entry name" value="INTEGRAL MEMBRANE EFFLUX PROTEIN-RELATED"/>
    <property type="match status" value="1"/>
</dbReference>
<feature type="transmembrane region" description="Helical" evidence="7">
    <location>
        <begin position="223"/>
        <end position="241"/>
    </location>
</feature>
<keyword evidence="2" id="KW-0813">Transport</keyword>
<dbReference type="CDD" id="cd06173">
    <property type="entry name" value="MFS_MefA_like"/>
    <property type="match status" value="1"/>
</dbReference>
<keyword evidence="5 7" id="KW-1133">Transmembrane helix</keyword>
<evidence type="ECO:0000256" key="5">
    <source>
        <dbReference type="ARBA" id="ARBA00022989"/>
    </source>
</evidence>